<dbReference type="GO" id="GO:0003723">
    <property type="term" value="F:RNA binding"/>
    <property type="evidence" value="ECO:0007669"/>
    <property type="project" value="UniProtKB-UniRule"/>
</dbReference>
<organism evidence="3 4">
    <name type="scientific">Acer negundo</name>
    <name type="common">Box elder</name>
    <dbReference type="NCBI Taxonomy" id="4023"/>
    <lineage>
        <taxon>Eukaryota</taxon>
        <taxon>Viridiplantae</taxon>
        <taxon>Streptophyta</taxon>
        <taxon>Embryophyta</taxon>
        <taxon>Tracheophyta</taxon>
        <taxon>Spermatophyta</taxon>
        <taxon>Magnoliopsida</taxon>
        <taxon>eudicotyledons</taxon>
        <taxon>Gunneridae</taxon>
        <taxon>Pentapetalae</taxon>
        <taxon>rosids</taxon>
        <taxon>malvids</taxon>
        <taxon>Sapindales</taxon>
        <taxon>Sapindaceae</taxon>
        <taxon>Hippocastanoideae</taxon>
        <taxon>Acereae</taxon>
        <taxon>Acer</taxon>
    </lineage>
</organism>
<name>A0AAD5JIZ7_ACENE</name>
<dbReference type="Gene3D" id="3.30.70.330">
    <property type="match status" value="1"/>
</dbReference>
<keyword evidence="4" id="KW-1185">Reference proteome</keyword>
<reference evidence="3" key="2">
    <citation type="submission" date="2023-02" db="EMBL/GenBank/DDBJ databases">
        <authorList>
            <person name="Swenson N.G."/>
            <person name="Wegrzyn J.L."/>
            <person name="Mcevoy S.L."/>
        </authorList>
    </citation>
    <scope>NUCLEOTIDE SEQUENCE</scope>
    <source>
        <strain evidence="3">91603</strain>
        <tissue evidence="3">Leaf</tissue>
    </source>
</reference>
<dbReference type="InterPro" id="IPR012677">
    <property type="entry name" value="Nucleotide-bd_a/b_plait_sf"/>
</dbReference>
<proteinExistence type="predicted"/>
<dbReference type="EMBL" id="JAJSOW010000003">
    <property type="protein sequence ID" value="KAI9194362.1"/>
    <property type="molecule type" value="Genomic_DNA"/>
</dbReference>
<dbReference type="SUPFAM" id="SSF54928">
    <property type="entry name" value="RNA-binding domain, RBD"/>
    <property type="match status" value="1"/>
</dbReference>
<reference evidence="3" key="1">
    <citation type="journal article" date="2022" name="Plant J.">
        <title>Strategies of tolerance reflected in two North American maple genomes.</title>
        <authorList>
            <person name="McEvoy S.L."/>
            <person name="Sezen U.U."/>
            <person name="Trouern-Trend A."/>
            <person name="McMahon S.M."/>
            <person name="Schaberg P.G."/>
            <person name="Yang J."/>
            <person name="Wegrzyn J.L."/>
            <person name="Swenson N.G."/>
        </authorList>
    </citation>
    <scope>NUCLEOTIDE SEQUENCE</scope>
    <source>
        <strain evidence="3">91603</strain>
    </source>
</reference>
<dbReference type="PROSITE" id="PS50102">
    <property type="entry name" value="RRM"/>
    <property type="match status" value="1"/>
</dbReference>
<evidence type="ECO:0000259" key="2">
    <source>
        <dbReference type="PROSITE" id="PS50102"/>
    </source>
</evidence>
<dbReference type="SMART" id="SM00360">
    <property type="entry name" value="RRM"/>
    <property type="match status" value="1"/>
</dbReference>
<dbReference type="InterPro" id="IPR000504">
    <property type="entry name" value="RRM_dom"/>
</dbReference>
<dbReference type="AlphaFoldDB" id="A0AAD5JIZ7"/>
<dbReference type="CDD" id="cd00590">
    <property type="entry name" value="RRM_SF"/>
    <property type="match status" value="1"/>
</dbReference>
<accession>A0AAD5JIZ7</accession>
<protein>
    <recommendedName>
        <fullName evidence="2">RRM domain-containing protein</fullName>
    </recommendedName>
</protein>
<comment type="caution">
    <text evidence="3">The sequence shown here is derived from an EMBL/GenBank/DDBJ whole genome shotgun (WGS) entry which is preliminary data.</text>
</comment>
<sequence length="149" mass="17232">MERVRERFSVRAGVKRDFRTNLVSTFVDNLNSEVDLRSLWGIFKQFGVVRDIYLSPKSRFKRSSFAFVRFASKEEAVRFVGLTDSMLVYGWRISLKISSVDWRSMSKEMGKPFKMSNKGGGIKQYEVRTSKKVFNPMSGDSYPDAMRGL</sequence>
<keyword evidence="1" id="KW-0694">RNA-binding</keyword>
<evidence type="ECO:0000313" key="4">
    <source>
        <dbReference type="Proteomes" id="UP001064489"/>
    </source>
</evidence>
<feature type="domain" description="RRM" evidence="2">
    <location>
        <begin position="23"/>
        <end position="100"/>
    </location>
</feature>
<evidence type="ECO:0000256" key="1">
    <source>
        <dbReference type="PROSITE-ProRule" id="PRU00176"/>
    </source>
</evidence>
<dbReference type="Proteomes" id="UP001064489">
    <property type="component" value="Chromosome 1"/>
</dbReference>
<dbReference type="InterPro" id="IPR035979">
    <property type="entry name" value="RBD_domain_sf"/>
</dbReference>
<evidence type="ECO:0000313" key="3">
    <source>
        <dbReference type="EMBL" id="KAI9194362.1"/>
    </source>
</evidence>
<dbReference type="Pfam" id="PF00076">
    <property type="entry name" value="RRM_1"/>
    <property type="match status" value="1"/>
</dbReference>
<gene>
    <name evidence="3" type="ORF">LWI28_005364</name>
</gene>